<evidence type="ECO:0008006" key="4">
    <source>
        <dbReference type="Google" id="ProtNLM"/>
    </source>
</evidence>
<dbReference type="EMBL" id="FOQD01000016">
    <property type="protein sequence ID" value="SFJ17379.1"/>
    <property type="molecule type" value="Genomic_DNA"/>
</dbReference>
<feature type="signal peptide" evidence="1">
    <location>
        <begin position="1"/>
        <end position="28"/>
    </location>
</feature>
<dbReference type="Proteomes" id="UP000199518">
    <property type="component" value="Unassembled WGS sequence"/>
</dbReference>
<keyword evidence="3" id="KW-1185">Reference proteome</keyword>
<dbReference type="STRING" id="1576369.SAMN05421753_11659"/>
<keyword evidence="1" id="KW-0732">Signal</keyword>
<evidence type="ECO:0000313" key="2">
    <source>
        <dbReference type="EMBL" id="SFJ17379.1"/>
    </source>
</evidence>
<gene>
    <name evidence="2" type="ORF">SAMN05421753_11659</name>
</gene>
<evidence type="ECO:0000256" key="1">
    <source>
        <dbReference type="SAM" id="SignalP"/>
    </source>
</evidence>
<sequence length="234" mass="25488">MHAFMKPMLLSLFVLGLMLQPQSSAVFAQQVAVIINKVEESLEGIPELPAIRVTTVTQNHAADDLIRKVLAQSQSFDFAEAPLHDVVNFLSQQHAINVLLDQSALAEEGISSDTQVTFALPNVTLGTGLRLLLENVEGAPLAYYVDGEVLMVTTRSAADQKKQTRIYGVNALMEETSIEELTEAINVTVIEPAAEEGVHATVTTVGEQLIVKAPQRVQDEVETFLNSLLRQLSP</sequence>
<reference evidence="3" key="1">
    <citation type="submission" date="2016-10" db="EMBL/GenBank/DDBJ databases">
        <authorList>
            <person name="Varghese N."/>
            <person name="Submissions S."/>
        </authorList>
    </citation>
    <scope>NUCLEOTIDE SEQUENCE [LARGE SCALE GENOMIC DNA]</scope>
    <source>
        <strain evidence="3">DSM 26348</strain>
    </source>
</reference>
<feature type="chain" id="PRO_5011664530" description="Type II/III secretion system short domain-containing protein" evidence="1">
    <location>
        <begin position="29"/>
        <end position="234"/>
    </location>
</feature>
<accession>A0A1I3P7G9</accession>
<dbReference type="AlphaFoldDB" id="A0A1I3P7G9"/>
<organism evidence="2 3">
    <name type="scientific">Planctomicrobium piriforme</name>
    <dbReference type="NCBI Taxonomy" id="1576369"/>
    <lineage>
        <taxon>Bacteria</taxon>
        <taxon>Pseudomonadati</taxon>
        <taxon>Planctomycetota</taxon>
        <taxon>Planctomycetia</taxon>
        <taxon>Planctomycetales</taxon>
        <taxon>Planctomycetaceae</taxon>
        <taxon>Planctomicrobium</taxon>
    </lineage>
</organism>
<name>A0A1I3P7G9_9PLAN</name>
<evidence type="ECO:0000313" key="3">
    <source>
        <dbReference type="Proteomes" id="UP000199518"/>
    </source>
</evidence>
<proteinExistence type="predicted"/>
<protein>
    <recommendedName>
        <fullName evidence="4">Type II/III secretion system short domain-containing protein</fullName>
    </recommendedName>
</protein>